<gene>
    <name evidence="1" type="ORF">BSK56_17625</name>
</gene>
<keyword evidence="2" id="KW-1185">Reference proteome</keyword>
<evidence type="ECO:0008006" key="3">
    <source>
        <dbReference type="Google" id="ProtNLM"/>
    </source>
</evidence>
<dbReference type="InterPro" id="IPR052552">
    <property type="entry name" value="YeaO-like"/>
</dbReference>
<proteinExistence type="predicted"/>
<dbReference type="PANTHER" id="PTHR36849">
    <property type="entry name" value="CYTOPLASMIC PROTEIN-RELATED"/>
    <property type="match status" value="1"/>
</dbReference>
<dbReference type="Proteomes" id="UP000187412">
    <property type="component" value="Unassembled WGS sequence"/>
</dbReference>
<evidence type="ECO:0000313" key="2">
    <source>
        <dbReference type="Proteomes" id="UP000187412"/>
    </source>
</evidence>
<dbReference type="RefSeq" id="WP_076111937.1">
    <property type="nucleotide sequence ID" value="NZ_MPTB01000022.1"/>
</dbReference>
<protein>
    <recommendedName>
        <fullName evidence="3">DUF488 domain-containing protein</fullName>
    </recommendedName>
</protein>
<comment type="caution">
    <text evidence="1">The sequence shown here is derived from an EMBL/GenBank/DDBJ whole genome shotgun (WGS) entry which is preliminary data.</text>
</comment>
<sequence length="126" mass="14757">MVLHKKQNNHLRLKRIYEEAEPEDGYRILVDRLWPRGISKQEAAIDEWMKEIAPSPELRKWFGHEPGRFAGFASSYIKELEEDPERGRLAAKLDELVLEQEVTLVYGAKDPVHNHANVLLEWLISR</sequence>
<organism evidence="1 2">
    <name type="scientific">Paenibacillus borealis</name>
    <dbReference type="NCBI Taxonomy" id="160799"/>
    <lineage>
        <taxon>Bacteria</taxon>
        <taxon>Bacillati</taxon>
        <taxon>Bacillota</taxon>
        <taxon>Bacilli</taxon>
        <taxon>Bacillales</taxon>
        <taxon>Paenibacillaceae</taxon>
        <taxon>Paenibacillus</taxon>
    </lineage>
</organism>
<dbReference type="Pfam" id="PF22752">
    <property type="entry name" value="DUF488-N3i"/>
    <property type="match status" value="1"/>
</dbReference>
<reference evidence="1 2" key="1">
    <citation type="submission" date="2016-10" db="EMBL/GenBank/DDBJ databases">
        <title>Paenibacillus species isolates.</title>
        <authorList>
            <person name="Beno S.M."/>
        </authorList>
    </citation>
    <scope>NUCLEOTIDE SEQUENCE [LARGE SCALE GENOMIC DNA]</scope>
    <source>
        <strain evidence="1 2">FSL H7-0744</strain>
    </source>
</reference>
<name>A0ABX3HAI8_PAEBO</name>
<dbReference type="PANTHER" id="PTHR36849:SF1">
    <property type="entry name" value="CYTOPLASMIC PROTEIN"/>
    <property type="match status" value="1"/>
</dbReference>
<accession>A0ABX3HAI8</accession>
<dbReference type="EMBL" id="MPTB01000022">
    <property type="protein sequence ID" value="OMD46058.1"/>
    <property type="molecule type" value="Genomic_DNA"/>
</dbReference>
<evidence type="ECO:0000313" key="1">
    <source>
        <dbReference type="EMBL" id="OMD46058.1"/>
    </source>
</evidence>